<comment type="caution">
    <text evidence="1">The sequence shown here is derived from an EMBL/GenBank/DDBJ whole genome shotgun (WGS) entry which is preliminary data.</text>
</comment>
<gene>
    <name evidence="1" type="ORF">B0H67DRAFT_103559</name>
</gene>
<dbReference type="EMBL" id="JAUKUA010000002">
    <property type="protein sequence ID" value="KAK0724393.1"/>
    <property type="molecule type" value="Genomic_DNA"/>
</dbReference>
<evidence type="ECO:0000313" key="2">
    <source>
        <dbReference type="Proteomes" id="UP001172102"/>
    </source>
</evidence>
<name>A0AA40AYN5_9PEZI</name>
<dbReference type="AlphaFoldDB" id="A0AA40AYN5"/>
<organism evidence="1 2">
    <name type="scientific">Lasiosphaeris hirsuta</name>
    <dbReference type="NCBI Taxonomy" id="260670"/>
    <lineage>
        <taxon>Eukaryota</taxon>
        <taxon>Fungi</taxon>
        <taxon>Dikarya</taxon>
        <taxon>Ascomycota</taxon>
        <taxon>Pezizomycotina</taxon>
        <taxon>Sordariomycetes</taxon>
        <taxon>Sordariomycetidae</taxon>
        <taxon>Sordariales</taxon>
        <taxon>Lasiosphaeriaceae</taxon>
        <taxon>Lasiosphaeris</taxon>
    </lineage>
</organism>
<evidence type="ECO:0000313" key="1">
    <source>
        <dbReference type="EMBL" id="KAK0724393.1"/>
    </source>
</evidence>
<accession>A0AA40AYN5</accession>
<proteinExistence type="predicted"/>
<dbReference type="Proteomes" id="UP001172102">
    <property type="component" value="Unassembled WGS sequence"/>
</dbReference>
<reference evidence="1" key="1">
    <citation type="submission" date="2023-06" db="EMBL/GenBank/DDBJ databases">
        <title>Genome-scale phylogeny and comparative genomics of the fungal order Sordariales.</title>
        <authorList>
            <consortium name="Lawrence Berkeley National Laboratory"/>
            <person name="Hensen N."/>
            <person name="Bonometti L."/>
            <person name="Westerberg I."/>
            <person name="Brannstrom I.O."/>
            <person name="Guillou S."/>
            <person name="Cros-Aarteil S."/>
            <person name="Calhoun S."/>
            <person name="Haridas S."/>
            <person name="Kuo A."/>
            <person name="Mondo S."/>
            <person name="Pangilinan J."/>
            <person name="Riley R."/>
            <person name="Labutti K."/>
            <person name="Andreopoulos B."/>
            <person name="Lipzen A."/>
            <person name="Chen C."/>
            <person name="Yanf M."/>
            <person name="Daum C."/>
            <person name="Ng V."/>
            <person name="Clum A."/>
            <person name="Steindorff A."/>
            <person name="Ohm R."/>
            <person name="Martin F."/>
            <person name="Silar P."/>
            <person name="Natvig D."/>
            <person name="Lalanne C."/>
            <person name="Gautier V."/>
            <person name="Ament-Velasquez S.L."/>
            <person name="Kruys A."/>
            <person name="Hutchinson M.I."/>
            <person name="Powell A.J."/>
            <person name="Barry K."/>
            <person name="Miller A.N."/>
            <person name="Grigoriev I.V."/>
            <person name="Debuchy R."/>
            <person name="Gladieux P."/>
            <person name="Thoren M.H."/>
            <person name="Johannesson H."/>
        </authorList>
    </citation>
    <scope>NUCLEOTIDE SEQUENCE</scope>
    <source>
        <strain evidence="1">SMH4607-1</strain>
    </source>
</reference>
<sequence length="225" mass="25181">MSHQLQAHFITAIRSKFYQPQRGKYEETNAADVGGSPCRSYQTTRNLMACPVTSKSRRTVRATPCRIMRGTMIVARARTSPIIPSKQHIINQHLTCQGDNDDGESRHSNTTLSDLLRQCQWGVHISAPNDFLRAGRKPRRRLPVPLRSLLHHGWPACTKIITSDNFANTEPNLDRTVAYPGTACPAGFTPASLHNGHDLDQPLRKTHPVHQNPHANMVLSQSSHF</sequence>
<protein>
    <submittedName>
        <fullName evidence="1">Uncharacterized protein</fullName>
    </submittedName>
</protein>
<keyword evidence="2" id="KW-1185">Reference proteome</keyword>